<dbReference type="AlphaFoldDB" id="A0A1F5C5I6"/>
<proteinExistence type="predicted"/>
<evidence type="ECO:0000313" key="2">
    <source>
        <dbReference type="Proteomes" id="UP000178969"/>
    </source>
</evidence>
<reference evidence="1 2" key="1">
    <citation type="journal article" date="2016" name="Nat. Commun.">
        <title>Thousands of microbial genomes shed light on interconnected biogeochemical processes in an aquifer system.</title>
        <authorList>
            <person name="Anantharaman K."/>
            <person name="Brown C.T."/>
            <person name="Hug L.A."/>
            <person name="Sharon I."/>
            <person name="Castelle C.J."/>
            <person name="Probst A.J."/>
            <person name="Thomas B.C."/>
            <person name="Singh A."/>
            <person name="Wilkins M.J."/>
            <person name="Karaoz U."/>
            <person name="Brodie E.L."/>
            <person name="Williams K.H."/>
            <person name="Hubbard S.S."/>
            <person name="Banfield J.F."/>
        </authorList>
    </citation>
    <scope>NUCLEOTIDE SEQUENCE [LARGE SCALE GENOMIC DNA]</scope>
</reference>
<dbReference type="Proteomes" id="UP000178969">
    <property type="component" value="Unassembled WGS sequence"/>
</dbReference>
<organism evidence="1 2">
    <name type="scientific">Candidatus Azambacteria bacterium RIFCSPLOWO2_01_FULL_46_26</name>
    <dbReference type="NCBI Taxonomy" id="1797299"/>
    <lineage>
        <taxon>Bacteria</taxon>
        <taxon>Candidatus Azamiibacteriota</taxon>
    </lineage>
</organism>
<dbReference type="EMBL" id="MEYT01000050">
    <property type="protein sequence ID" value="OGD38123.1"/>
    <property type="molecule type" value="Genomic_DNA"/>
</dbReference>
<gene>
    <name evidence="1" type="ORF">A3A25_02040</name>
</gene>
<protein>
    <submittedName>
        <fullName evidence="1">Uncharacterized protein</fullName>
    </submittedName>
</protein>
<name>A0A1F5C5I6_9BACT</name>
<sequence>MQKLLTSIEEAFKKSEVNLPISLKIKLAELILDLSLSRKRFGLFVIFGWKNKWRKFTDIPDSSQDIFARRRINILNIQKQKNRRYNVAATMNFDGAILWLNIKMKDTGFFKNCSEFFKPTSSGRFSK</sequence>
<accession>A0A1F5C5I6</accession>
<comment type="caution">
    <text evidence="1">The sequence shown here is derived from an EMBL/GenBank/DDBJ whole genome shotgun (WGS) entry which is preliminary data.</text>
</comment>
<evidence type="ECO:0000313" key="1">
    <source>
        <dbReference type="EMBL" id="OGD38123.1"/>
    </source>
</evidence>
<dbReference type="STRING" id="1797299.A3A25_02040"/>